<protein>
    <submittedName>
        <fullName evidence="2">Uncharacterized protein</fullName>
    </submittedName>
</protein>
<reference evidence="2 3" key="1">
    <citation type="submission" date="2015-10" db="EMBL/GenBank/DDBJ databases">
        <title>Full genome of DAOMC 229536 Phialocephala scopiformis, a fungal endophyte of spruce producing the potent anti-insectan compound rugulosin.</title>
        <authorList>
            <consortium name="DOE Joint Genome Institute"/>
            <person name="Walker A.K."/>
            <person name="Frasz S.L."/>
            <person name="Seifert K.A."/>
            <person name="Miller J.D."/>
            <person name="Mondo S.J."/>
            <person name="Labutti K."/>
            <person name="Lipzen A."/>
            <person name="Dockter R."/>
            <person name="Kennedy M."/>
            <person name="Grigoriev I.V."/>
            <person name="Spatafora J.W."/>
        </authorList>
    </citation>
    <scope>NUCLEOTIDE SEQUENCE [LARGE SCALE GENOMIC DNA]</scope>
    <source>
        <strain evidence="2 3">CBS 120377</strain>
    </source>
</reference>
<dbReference type="KEGG" id="psco:LY89DRAFT_3964"/>
<organism evidence="2 3">
    <name type="scientific">Mollisia scopiformis</name>
    <name type="common">Conifer needle endophyte fungus</name>
    <name type="synonym">Phialocephala scopiformis</name>
    <dbReference type="NCBI Taxonomy" id="149040"/>
    <lineage>
        <taxon>Eukaryota</taxon>
        <taxon>Fungi</taxon>
        <taxon>Dikarya</taxon>
        <taxon>Ascomycota</taxon>
        <taxon>Pezizomycotina</taxon>
        <taxon>Leotiomycetes</taxon>
        <taxon>Helotiales</taxon>
        <taxon>Mollisiaceae</taxon>
        <taxon>Mollisia</taxon>
    </lineage>
</organism>
<evidence type="ECO:0000256" key="1">
    <source>
        <dbReference type="SAM" id="MobiDB-lite"/>
    </source>
</evidence>
<dbReference type="InParanoid" id="A0A194XU27"/>
<feature type="region of interest" description="Disordered" evidence="1">
    <location>
        <begin position="1"/>
        <end position="78"/>
    </location>
</feature>
<dbReference type="GeneID" id="28816960"/>
<dbReference type="Proteomes" id="UP000070700">
    <property type="component" value="Unassembled WGS sequence"/>
</dbReference>
<dbReference type="AlphaFoldDB" id="A0A194XU27"/>
<sequence length="324" mass="35810">MNRKVTRSQAKKVPEQHPRRSTRIAALASKASPSKKKNSAKASKLSLGAGTKQKKPVVKRQSRSGPQRKLSSSALQDLNRETINEPLPNALRHWRQNSFPAFVSEDLPSTRSSKMSTYDKNLPEQLTRRGIFDETLLPDPSKPKNLLAIQDALLASPSSSGTIPPSEEEIRDYSVYCQIITSVGILENDLAARAFQPFFDVPLQVPEPHARGGKQQWGETPKPEIQQRPKPDYFEGLSSLMVSEWVEKHLGPYARPVAGIAFPNFLVEHKSEGSMKLAHTQCRLDGALAARGYYELHGLYGDPGVVLNTALVGTVEFNGECFVA</sequence>
<feature type="compositionally biased region" description="Basic residues" evidence="1">
    <location>
        <begin position="52"/>
        <end position="62"/>
    </location>
</feature>
<dbReference type="RefSeq" id="XP_018078180.1">
    <property type="nucleotide sequence ID" value="XM_018207234.1"/>
</dbReference>
<feature type="region of interest" description="Disordered" evidence="1">
    <location>
        <begin position="209"/>
        <end position="229"/>
    </location>
</feature>
<evidence type="ECO:0000313" key="3">
    <source>
        <dbReference type="Proteomes" id="UP000070700"/>
    </source>
</evidence>
<proteinExistence type="predicted"/>
<name>A0A194XU27_MOLSC</name>
<feature type="compositionally biased region" description="Basic residues" evidence="1">
    <location>
        <begin position="1"/>
        <end position="10"/>
    </location>
</feature>
<dbReference type="EMBL" id="KQ947404">
    <property type="protein sequence ID" value="KUJ23825.1"/>
    <property type="molecule type" value="Genomic_DNA"/>
</dbReference>
<keyword evidence="3" id="KW-1185">Reference proteome</keyword>
<evidence type="ECO:0000313" key="2">
    <source>
        <dbReference type="EMBL" id="KUJ23825.1"/>
    </source>
</evidence>
<dbReference type="OrthoDB" id="5428707at2759"/>
<feature type="compositionally biased region" description="Polar residues" evidence="1">
    <location>
        <begin position="63"/>
        <end position="76"/>
    </location>
</feature>
<accession>A0A194XU27</accession>
<gene>
    <name evidence="2" type="ORF">LY89DRAFT_3964</name>
</gene>